<feature type="domain" description="TonB-dependent receptor plug" evidence="12">
    <location>
        <begin position="71"/>
        <end position="183"/>
    </location>
</feature>
<comment type="similarity">
    <text evidence="8 9">Belongs to the TonB-dependent receptor family.</text>
</comment>
<dbReference type="PANTHER" id="PTHR40980:SF3">
    <property type="entry name" value="TONB-DEPENDENT RECEPTOR-LIKE BETA-BARREL DOMAIN-CONTAINING PROTEIN"/>
    <property type="match status" value="1"/>
</dbReference>
<dbReference type="EMBL" id="JARJJS010000003">
    <property type="protein sequence ID" value="MDF4025857.1"/>
    <property type="molecule type" value="Genomic_DNA"/>
</dbReference>
<evidence type="ECO:0000256" key="10">
    <source>
        <dbReference type="SAM" id="SignalP"/>
    </source>
</evidence>
<evidence type="ECO:0000256" key="1">
    <source>
        <dbReference type="ARBA" id="ARBA00004571"/>
    </source>
</evidence>
<gene>
    <name evidence="13" type="ORF">P3W24_12845</name>
</gene>
<comment type="subcellular location">
    <subcellularLocation>
        <location evidence="1 8">Cell outer membrane</location>
        <topology evidence="1 8">Multi-pass membrane protein</topology>
    </subcellularLocation>
</comment>
<evidence type="ECO:0000313" key="14">
    <source>
        <dbReference type="Proteomes" id="UP001528850"/>
    </source>
</evidence>
<dbReference type="InterPro" id="IPR010104">
    <property type="entry name" value="TonB_rcpt_bac"/>
</dbReference>
<dbReference type="Proteomes" id="UP001528850">
    <property type="component" value="Unassembled WGS sequence"/>
</dbReference>
<dbReference type="PANTHER" id="PTHR40980">
    <property type="entry name" value="PLUG DOMAIN-CONTAINING PROTEIN"/>
    <property type="match status" value="1"/>
</dbReference>
<feature type="chain" id="PRO_5045171974" evidence="10">
    <location>
        <begin position="23"/>
        <end position="902"/>
    </location>
</feature>
<keyword evidence="7 8" id="KW-0998">Cell outer membrane</keyword>
<keyword evidence="6 8" id="KW-0472">Membrane</keyword>
<dbReference type="Pfam" id="PF07715">
    <property type="entry name" value="Plug"/>
    <property type="match status" value="1"/>
</dbReference>
<feature type="signal peptide" evidence="10">
    <location>
        <begin position="1"/>
        <end position="22"/>
    </location>
</feature>
<comment type="caution">
    <text evidence="13">The sequence shown here is derived from an EMBL/GenBank/DDBJ whole genome shotgun (WGS) entry which is preliminary data.</text>
</comment>
<evidence type="ECO:0000256" key="2">
    <source>
        <dbReference type="ARBA" id="ARBA00022448"/>
    </source>
</evidence>
<dbReference type="InterPro" id="IPR039426">
    <property type="entry name" value="TonB-dep_rcpt-like"/>
</dbReference>
<evidence type="ECO:0000256" key="5">
    <source>
        <dbReference type="ARBA" id="ARBA00023077"/>
    </source>
</evidence>
<evidence type="ECO:0000313" key="13">
    <source>
        <dbReference type="EMBL" id="MDF4025857.1"/>
    </source>
</evidence>
<reference evidence="13 14" key="1">
    <citation type="journal article" date="2024" name="Curr. Microbiol.">
        <title>Luteibacter sahnii sp. nov., A Novel Yellow-Colored Xanthomonadin Pigment Producing Probiotic Bacterium from Healthy Rice Seed Microbiome.</title>
        <authorList>
            <person name="Jaiswal G."/>
            <person name="Rana R."/>
            <person name="Nayak P.K."/>
            <person name="Chouhan R."/>
            <person name="Gandhi S.G."/>
            <person name="Patel H.K."/>
            <person name="Patil P.B."/>
        </authorList>
    </citation>
    <scope>NUCLEOTIDE SEQUENCE [LARGE SCALE GENOMIC DNA]</scope>
    <source>
        <strain evidence="13 14">PPL201</strain>
    </source>
</reference>
<protein>
    <submittedName>
        <fullName evidence="13">TonB-dependent receptor</fullName>
    </submittedName>
</protein>
<dbReference type="Pfam" id="PF00593">
    <property type="entry name" value="TonB_dep_Rec_b-barrel"/>
    <property type="match status" value="1"/>
</dbReference>
<dbReference type="InterPro" id="IPR000531">
    <property type="entry name" value="Beta-barrel_TonB"/>
</dbReference>
<keyword evidence="5 9" id="KW-0798">TonB box</keyword>
<dbReference type="CDD" id="cd01347">
    <property type="entry name" value="ligand_gated_channel"/>
    <property type="match status" value="1"/>
</dbReference>
<evidence type="ECO:0000256" key="7">
    <source>
        <dbReference type="ARBA" id="ARBA00023237"/>
    </source>
</evidence>
<evidence type="ECO:0000256" key="6">
    <source>
        <dbReference type="ARBA" id="ARBA00023136"/>
    </source>
</evidence>
<keyword evidence="10" id="KW-0732">Signal</keyword>
<evidence type="ECO:0000256" key="3">
    <source>
        <dbReference type="ARBA" id="ARBA00022452"/>
    </source>
</evidence>
<keyword evidence="13" id="KW-0675">Receptor</keyword>
<dbReference type="Gene3D" id="2.170.130.10">
    <property type="entry name" value="TonB-dependent receptor, plug domain"/>
    <property type="match status" value="1"/>
</dbReference>
<dbReference type="InterPro" id="IPR012910">
    <property type="entry name" value="Plug_dom"/>
</dbReference>
<evidence type="ECO:0000256" key="8">
    <source>
        <dbReference type="PROSITE-ProRule" id="PRU01360"/>
    </source>
</evidence>
<keyword evidence="4 8" id="KW-0812">Transmembrane</keyword>
<accession>A0ABT6BF86</accession>
<dbReference type="RefSeq" id="WP_320551793.1">
    <property type="nucleotide sequence ID" value="NZ_JAQLOK010000004.1"/>
</dbReference>
<dbReference type="InterPro" id="IPR037066">
    <property type="entry name" value="Plug_dom_sf"/>
</dbReference>
<dbReference type="NCBIfam" id="TIGR01782">
    <property type="entry name" value="TonB-Xanth-Caul"/>
    <property type="match status" value="1"/>
</dbReference>
<keyword evidence="2 8" id="KW-0813">Transport</keyword>
<feature type="domain" description="TonB-dependent receptor-like beta-barrel" evidence="11">
    <location>
        <begin position="422"/>
        <end position="869"/>
    </location>
</feature>
<organism evidence="13 14">
    <name type="scientific">Luteibacter sahnii</name>
    <dbReference type="NCBI Taxonomy" id="3021977"/>
    <lineage>
        <taxon>Bacteria</taxon>
        <taxon>Pseudomonadati</taxon>
        <taxon>Pseudomonadota</taxon>
        <taxon>Gammaproteobacteria</taxon>
        <taxon>Lysobacterales</taxon>
        <taxon>Rhodanobacteraceae</taxon>
        <taxon>Luteibacter</taxon>
    </lineage>
</organism>
<evidence type="ECO:0000256" key="9">
    <source>
        <dbReference type="RuleBase" id="RU003357"/>
    </source>
</evidence>
<name>A0ABT6BF86_9GAMM</name>
<evidence type="ECO:0000256" key="4">
    <source>
        <dbReference type="ARBA" id="ARBA00022692"/>
    </source>
</evidence>
<evidence type="ECO:0000259" key="12">
    <source>
        <dbReference type="Pfam" id="PF07715"/>
    </source>
</evidence>
<sequence>MINGKTLLCASILCALAGAAYAQDAAPAPAPAQDATPKTAQQKAAEKQAQQLQEVTVTGYRGSLEKAIDVKRNANAVVDAISATDIGKFPDTNAAESLSHLPGITVDRQFGEGEKISVNGTDAALNRVLLNGQTIASGDWGGNPTDTSGRTFNYSLLSPEIIGLMEVYKSPEARIDEGSIGGTVIIHTRKPLDLPANTLRGSLGYNYNDRSEQGNPRASALWSWKNSDSTFGFLTSVTHDKADLSRAGIEFFGYTKGSGITSNPTVTGDPNYANSKIPVGINSAYFQQERERNGIQSALQWRPDDYNEFNLTGLYVKGNYNNFSESRYVCPGCGDLNKLTNINNSNGYITSGTVSSTTGNGQPYAELDANYRETTVSTKSINLRHDFNGDAWTFSSQLGYTSARGGKSPEYLMKYLLQNGGYNFGYDGRNTNVDYQDGSAGNWGLPASPAGSPPGDPTLNGKYQAGGIYYETTKDRERYAQFDASRDLEWGPINQIRMGVKYTNHFNGTDSRGNRINTTDAITLDQFNPGMTPGSLFDGLHASGDLTDWPTASQGAVVDYLKNQPQGPYNLNYPSMFGVAEVTKAAYLQMDYESGPWRGNVGVRYVDTRDTSTYYLNTASDSTYRRTSTSTHYYKPLPAFNIAYDIDEDKVARFSVAKVIARPRYSDLAGSVSLNGASTGNFTASAGNPNLKPYQSTNFDLSAEWYFAPASLLSAEVFVRKIDSYIVSTTSDRSLTDPTTGQTNVYSVTGPVNASNAKVSGLSLIYQQDLGYGFGIQTNYTYSKATTQTQDDGGKLNLPYLSKNTINIIPYYEHGPWSARINYSRRSPYFTQVGRLNSNVFSDAYKELDVSASYQFTEWAGVTVSATNLLDSTYYQYADIKYAPIGEYKNGRTYSVTLNFKL</sequence>
<dbReference type="InterPro" id="IPR036942">
    <property type="entry name" value="Beta-barrel_TonB_sf"/>
</dbReference>
<dbReference type="Gene3D" id="2.40.170.20">
    <property type="entry name" value="TonB-dependent receptor, beta-barrel domain"/>
    <property type="match status" value="1"/>
</dbReference>
<keyword evidence="14" id="KW-1185">Reference proteome</keyword>
<proteinExistence type="inferred from homology"/>
<dbReference type="PROSITE" id="PS52016">
    <property type="entry name" value="TONB_DEPENDENT_REC_3"/>
    <property type="match status" value="1"/>
</dbReference>
<evidence type="ECO:0000259" key="11">
    <source>
        <dbReference type="Pfam" id="PF00593"/>
    </source>
</evidence>
<dbReference type="SUPFAM" id="SSF56935">
    <property type="entry name" value="Porins"/>
    <property type="match status" value="1"/>
</dbReference>
<keyword evidence="3 8" id="KW-1134">Transmembrane beta strand</keyword>